<organism evidence="2 3">
    <name type="scientific">Salipiger bermudensis (strain DSM 26914 / JCM 13377 / KCTC 12554 / HTCC2601)</name>
    <name type="common">Pelagibaca bermudensis</name>
    <dbReference type="NCBI Taxonomy" id="314265"/>
    <lineage>
        <taxon>Bacteria</taxon>
        <taxon>Pseudomonadati</taxon>
        <taxon>Pseudomonadota</taxon>
        <taxon>Alphaproteobacteria</taxon>
        <taxon>Rhodobacterales</taxon>
        <taxon>Roseobacteraceae</taxon>
        <taxon>Salipiger</taxon>
    </lineage>
</organism>
<accession>Q0FTA4</accession>
<dbReference type="STRING" id="314265.R2601_26456"/>
<dbReference type="HOGENOM" id="CLU_048572_0_0_5"/>
<name>Q0FTA4_SALBH</name>
<dbReference type="Proteomes" id="UP000006230">
    <property type="component" value="Unassembled WGS sequence"/>
</dbReference>
<evidence type="ECO:0000313" key="2">
    <source>
        <dbReference type="EMBL" id="EAU47548.1"/>
    </source>
</evidence>
<gene>
    <name evidence="2" type="ORF">R2601_26456</name>
</gene>
<evidence type="ECO:0008006" key="4">
    <source>
        <dbReference type="Google" id="ProtNLM"/>
    </source>
</evidence>
<keyword evidence="1" id="KW-0732">Signal</keyword>
<dbReference type="RefSeq" id="WP_007801059.1">
    <property type="nucleotide sequence ID" value="NZ_DS022276.1"/>
</dbReference>
<evidence type="ECO:0000256" key="1">
    <source>
        <dbReference type="SAM" id="SignalP"/>
    </source>
</evidence>
<proteinExistence type="predicted"/>
<comment type="caution">
    <text evidence="2">The sequence shown here is derived from an EMBL/GenBank/DDBJ whole genome shotgun (WGS) entry which is preliminary data.</text>
</comment>
<dbReference type="EMBL" id="AATQ01000006">
    <property type="protein sequence ID" value="EAU47548.1"/>
    <property type="molecule type" value="Genomic_DNA"/>
</dbReference>
<dbReference type="InterPro" id="IPR021323">
    <property type="entry name" value="DUF2927"/>
</dbReference>
<dbReference type="eggNOG" id="ENOG502Z7V7">
    <property type="taxonomic scope" value="Bacteria"/>
</dbReference>
<sequence length="459" mass="50211">MRRLLFPVLMWLASCMPVASPETASRAAASLGDLGPLPAMKSFAQAHPAPPAISNADLFRDVLDLAFALESGRALEQFSRFETPVTVTVQGKAPPSMGPDLDRLLQRLRREAGIDISRVSAAEANITLVAVPRDEIRRHLPQAACFVVPNVSSLQEYLSARKSRRVSWTSVTRRERVAIFLPADAAPQELRDCLHEEIAQALGPLNDLYRLGDSVFNDDNVHTVLTGYDMTVLRVFYDRTLRSGMRRDEVAARLPAILARINPEGSLHQARRLPATPRDWSAAVQTALGPGTDYDARLKAASTALGIAEREGWHDHRLGFSHYAMGRLLQGSDAEAARRAFLRARDTFEHAPDTALHQAYVAAQLAAYEIHANRPEAALALTAPHLDTAMRHENAALLSTLLLLRSEALDLAGRASESRLVKLDSLGWARYGFGPDWAVRAKAREIGSLNPLKGGRGAG</sequence>
<dbReference type="PROSITE" id="PS51257">
    <property type="entry name" value="PROKAR_LIPOPROTEIN"/>
    <property type="match status" value="1"/>
</dbReference>
<feature type="signal peptide" evidence="1">
    <location>
        <begin position="1"/>
        <end position="19"/>
    </location>
</feature>
<reference evidence="2 3" key="1">
    <citation type="journal article" date="2010" name="J. Bacteriol.">
        <title>Genome sequences of Pelagibaca bermudensis HTCC2601T and Maritimibacter alkaliphilus HTCC2654T, the type strains of two marine Roseobacter genera.</title>
        <authorList>
            <person name="Thrash J.C."/>
            <person name="Cho J.C."/>
            <person name="Ferriera S."/>
            <person name="Johnson J."/>
            <person name="Vergin K.L."/>
            <person name="Giovannoni S.J."/>
        </authorList>
    </citation>
    <scope>NUCLEOTIDE SEQUENCE [LARGE SCALE GENOMIC DNA]</scope>
    <source>
        <strain evidence="3">DSM 26914 / JCM 13377 / KCTC 12554 / HTCC2601</strain>
    </source>
</reference>
<dbReference type="OrthoDB" id="7823193at2"/>
<evidence type="ECO:0000313" key="3">
    <source>
        <dbReference type="Proteomes" id="UP000006230"/>
    </source>
</evidence>
<dbReference type="Pfam" id="PF11150">
    <property type="entry name" value="DUF2927"/>
    <property type="match status" value="1"/>
</dbReference>
<protein>
    <recommendedName>
        <fullName evidence="4">ATP-dependent transcriptional regulator</fullName>
    </recommendedName>
</protein>
<feature type="chain" id="PRO_5004172249" description="ATP-dependent transcriptional regulator" evidence="1">
    <location>
        <begin position="20"/>
        <end position="459"/>
    </location>
</feature>
<dbReference type="AlphaFoldDB" id="Q0FTA4"/>
<keyword evidence="3" id="KW-1185">Reference proteome</keyword>